<feature type="compositionally biased region" description="Basic and acidic residues" evidence="1">
    <location>
        <begin position="195"/>
        <end position="204"/>
    </location>
</feature>
<proteinExistence type="predicted"/>
<reference evidence="2" key="1">
    <citation type="submission" date="2021-02" db="EMBL/GenBank/DDBJ databases">
        <authorList>
            <person name="Dougan E. K."/>
            <person name="Rhodes N."/>
            <person name="Thang M."/>
            <person name="Chan C."/>
        </authorList>
    </citation>
    <scope>NUCLEOTIDE SEQUENCE</scope>
</reference>
<feature type="region of interest" description="Disordered" evidence="1">
    <location>
        <begin position="169"/>
        <end position="233"/>
    </location>
</feature>
<evidence type="ECO:0000313" key="2">
    <source>
        <dbReference type="EMBL" id="CAE7435685.1"/>
    </source>
</evidence>
<dbReference type="EMBL" id="CAJNIZ010020062">
    <property type="protein sequence ID" value="CAE7435685.1"/>
    <property type="molecule type" value="Genomic_DNA"/>
</dbReference>
<keyword evidence="3" id="KW-1185">Reference proteome</keyword>
<evidence type="ECO:0000313" key="3">
    <source>
        <dbReference type="Proteomes" id="UP000649617"/>
    </source>
</evidence>
<organism evidence="2 3">
    <name type="scientific">Symbiodinium pilosum</name>
    <name type="common">Dinoflagellate</name>
    <dbReference type="NCBI Taxonomy" id="2952"/>
    <lineage>
        <taxon>Eukaryota</taxon>
        <taxon>Sar</taxon>
        <taxon>Alveolata</taxon>
        <taxon>Dinophyceae</taxon>
        <taxon>Suessiales</taxon>
        <taxon>Symbiodiniaceae</taxon>
        <taxon>Symbiodinium</taxon>
    </lineage>
</organism>
<dbReference type="Proteomes" id="UP000649617">
    <property type="component" value="Unassembled WGS sequence"/>
</dbReference>
<feature type="compositionally biased region" description="Basic residues" evidence="1">
    <location>
        <begin position="205"/>
        <end position="224"/>
    </location>
</feature>
<gene>
    <name evidence="2" type="primary">MKK3</name>
    <name evidence="2" type="ORF">SPIL2461_LOCUS10636</name>
</gene>
<name>A0A812RG64_SYMPI</name>
<accession>A0A812RG64</accession>
<dbReference type="AlphaFoldDB" id="A0A812RG64"/>
<protein>
    <submittedName>
        <fullName evidence="2">MKK3 protein</fullName>
    </submittedName>
</protein>
<dbReference type="OrthoDB" id="413328at2759"/>
<comment type="caution">
    <text evidence="2">The sequence shown here is derived from an EMBL/GenBank/DDBJ whole genome shotgun (WGS) entry which is preliminary data.</text>
</comment>
<evidence type="ECO:0000256" key="1">
    <source>
        <dbReference type="SAM" id="MobiDB-lite"/>
    </source>
</evidence>
<sequence>MTGAGTSPPAPGTGGVPPAGASTLLTVAGALMGYTDSAGVTHKPKDTADAAVSEAILIQWQAHNTIDPATVAKPAVATPGAMSVATASFPQWADQIELSRRTWAAGGELNSLPKSMLTVLDGAEAARWAWILLQFGAEDDVNAYCNWFVAKVTQEIRSDLPSLQEALAMPSPEKRQKPKKSPNSGGNPGNPRKWAKTEDTEQPKGRGRGKGKGKGKTGKLKGGNRRNQGGQDF</sequence>